<reference evidence="4" key="1">
    <citation type="submission" date="2019-04" db="EMBL/GenBank/DDBJ databases">
        <authorList>
            <person name="Alioto T."/>
            <person name="Alioto T."/>
        </authorList>
    </citation>
    <scope>NUCLEOTIDE SEQUENCE [LARGE SCALE GENOMIC DNA]</scope>
</reference>
<dbReference type="AlphaFoldDB" id="A0A5E4DB08"/>
<comment type="caution">
    <text evidence="4">The sequence shown here is derived from an EMBL/GenBank/DDBJ whole genome shotgun (WGS) entry which is preliminary data.</text>
</comment>
<evidence type="ECO:0000313" key="4">
    <source>
        <dbReference type="EMBL" id="VTJ91453.1"/>
    </source>
</evidence>
<dbReference type="EMBL" id="CABDUW010008550">
    <property type="protein sequence ID" value="VTJ91453.1"/>
    <property type="molecule type" value="Genomic_DNA"/>
</dbReference>
<dbReference type="Gene3D" id="2.60.40.640">
    <property type="match status" value="1"/>
</dbReference>
<feature type="region of interest" description="Disordered" evidence="2">
    <location>
        <begin position="83"/>
        <end position="127"/>
    </location>
</feature>
<sequence length="127" mass="14265">MPAMSLSNPVRDDCLWAHRGDNWLSAGSHTFDFHFNLPPRLPSTFSSKTGHISYFIQASCMGREHILAKKRTYLLIQGTSDFHPDQSFQVPRGRWGGGERGPRELPGCQQLPSPEDSQKVATNQARN</sequence>
<feature type="domain" description="Arrestin-like N-terminal" evidence="3">
    <location>
        <begin position="17"/>
        <end position="76"/>
    </location>
</feature>
<comment type="similarity">
    <text evidence="1">Belongs to the arrestin family.</text>
</comment>
<protein>
    <recommendedName>
        <fullName evidence="3">Arrestin-like N-terminal domain-containing protein</fullName>
    </recommendedName>
</protein>
<evidence type="ECO:0000256" key="2">
    <source>
        <dbReference type="SAM" id="MobiDB-lite"/>
    </source>
</evidence>
<dbReference type="InterPro" id="IPR014752">
    <property type="entry name" value="Arrestin-like_C"/>
</dbReference>
<evidence type="ECO:0000259" key="3">
    <source>
        <dbReference type="Pfam" id="PF00339"/>
    </source>
</evidence>
<gene>
    <name evidence="4" type="ORF">MONAX_5E008989</name>
</gene>
<dbReference type="InterPro" id="IPR014756">
    <property type="entry name" value="Ig_E-set"/>
</dbReference>
<dbReference type="Proteomes" id="UP000335636">
    <property type="component" value="Unassembled WGS sequence"/>
</dbReference>
<name>A0A5E4DB08_MARMO</name>
<proteinExistence type="inferred from homology"/>
<organism evidence="4 5">
    <name type="scientific">Marmota monax</name>
    <name type="common">Woodchuck</name>
    <dbReference type="NCBI Taxonomy" id="9995"/>
    <lineage>
        <taxon>Eukaryota</taxon>
        <taxon>Metazoa</taxon>
        <taxon>Chordata</taxon>
        <taxon>Craniata</taxon>
        <taxon>Vertebrata</taxon>
        <taxon>Euteleostomi</taxon>
        <taxon>Mammalia</taxon>
        <taxon>Eutheria</taxon>
        <taxon>Euarchontoglires</taxon>
        <taxon>Glires</taxon>
        <taxon>Rodentia</taxon>
        <taxon>Sciuromorpha</taxon>
        <taxon>Sciuridae</taxon>
        <taxon>Xerinae</taxon>
        <taxon>Marmotini</taxon>
        <taxon>Marmota</taxon>
    </lineage>
</organism>
<dbReference type="InterPro" id="IPR011021">
    <property type="entry name" value="Arrestin-like_N"/>
</dbReference>
<accession>A0A5E4DB08</accession>
<keyword evidence="5" id="KW-1185">Reference proteome</keyword>
<evidence type="ECO:0000313" key="5">
    <source>
        <dbReference type="Proteomes" id="UP000335636"/>
    </source>
</evidence>
<dbReference type="Pfam" id="PF00339">
    <property type="entry name" value="Arrestin_N"/>
    <property type="match status" value="1"/>
</dbReference>
<evidence type="ECO:0000256" key="1">
    <source>
        <dbReference type="ARBA" id="ARBA00005298"/>
    </source>
</evidence>
<dbReference type="SUPFAM" id="SSF81296">
    <property type="entry name" value="E set domains"/>
    <property type="match status" value="1"/>
</dbReference>